<reference evidence="7" key="1">
    <citation type="submission" date="2020-05" db="EMBL/GenBank/DDBJ databases">
        <authorList>
            <person name="Chiriac C."/>
            <person name="Salcher M."/>
            <person name="Ghai R."/>
            <person name="Kavagutti S V."/>
        </authorList>
    </citation>
    <scope>NUCLEOTIDE SEQUENCE</scope>
</reference>
<accession>A0A6J7QZA3</accession>
<protein>
    <submittedName>
        <fullName evidence="7">Unannotated protein</fullName>
    </submittedName>
</protein>
<organism evidence="7">
    <name type="scientific">freshwater metagenome</name>
    <dbReference type="NCBI Taxonomy" id="449393"/>
    <lineage>
        <taxon>unclassified sequences</taxon>
        <taxon>metagenomes</taxon>
        <taxon>ecological metagenomes</taxon>
    </lineage>
</organism>
<feature type="compositionally biased region" description="Low complexity" evidence="4">
    <location>
        <begin position="33"/>
        <end position="58"/>
    </location>
</feature>
<dbReference type="EMBL" id="CAFBQU010000003">
    <property type="protein sequence ID" value="CAB5060002.1"/>
    <property type="molecule type" value="Genomic_DNA"/>
</dbReference>
<keyword evidence="2" id="KW-0479">Metal-binding</keyword>
<dbReference type="GO" id="GO:0020037">
    <property type="term" value="F:heme binding"/>
    <property type="evidence" value="ECO:0007669"/>
    <property type="project" value="InterPro"/>
</dbReference>
<keyword evidence="5" id="KW-1133">Transmembrane helix</keyword>
<name>A0A6J7QZA3_9ZZZZ</name>
<dbReference type="PROSITE" id="PS51007">
    <property type="entry name" value="CYTC"/>
    <property type="match status" value="1"/>
</dbReference>
<dbReference type="EMBL" id="CAFBPN010000033">
    <property type="protein sequence ID" value="CAB5019544.1"/>
    <property type="molecule type" value="Genomic_DNA"/>
</dbReference>
<sequence length="288" mass="30589">MILILRVNCSIVFRVTEIPEHLLKRSRDRKSGDGASSSDSATSAEGSVPAVQKAVAPAKTAKNEPSVVLAKPDSPRVAAAKSRKKIPFWAMATLSLLPLWGFLYAIALKPAAKVVEGPLAVGSHVYAGCAGCHGAAGQGGAGRILHQGEVLKTFPHIEDMLNFVYTGSQAYVSAGIKQYGDPKREGGAHAPLSYNGNPMPQQGETYGGGLSEAEILGVVCHERYVIGGADPKSEQWAEEYETWCSPESEIFKALETGGTTFDSISKDFSMLKTKPNEIGTKPRATTAK</sequence>
<dbReference type="Gene3D" id="1.10.760.10">
    <property type="entry name" value="Cytochrome c-like domain"/>
    <property type="match status" value="1"/>
</dbReference>
<evidence type="ECO:0000313" key="7">
    <source>
        <dbReference type="EMBL" id="CAB5019544.1"/>
    </source>
</evidence>
<keyword evidence="5" id="KW-0812">Transmembrane</keyword>
<evidence type="ECO:0000313" key="8">
    <source>
        <dbReference type="EMBL" id="CAB5060002.1"/>
    </source>
</evidence>
<keyword evidence="1" id="KW-0349">Heme</keyword>
<dbReference type="GO" id="GO:0009055">
    <property type="term" value="F:electron transfer activity"/>
    <property type="evidence" value="ECO:0007669"/>
    <property type="project" value="InterPro"/>
</dbReference>
<evidence type="ECO:0000256" key="5">
    <source>
        <dbReference type="SAM" id="Phobius"/>
    </source>
</evidence>
<evidence type="ECO:0000256" key="3">
    <source>
        <dbReference type="ARBA" id="ARBA00023004"/>
    </source>
</evidence>
<feature type="domain" description="Cytochrome c" evidence="6">
    <location>
        <begin position="117"/>
        <end position="226"/>
    </location>
</feature>
<feature type="transmembrane region" description="Helical" evidence="5">
    <location>
        <begin position="86"/>
        <end position="107"/>
    </location>
</feature>
<gene>
    <name evidence="7" type="ORF">UFOPK4098_00774</name>
    <name evidence="8" type="ORF">UFOPK4347_00245</name>
</gene>
<dbReference type="AlphaFoldDB" id="A0A6J7QZA3"/>
<evidence type="ECO:0000256" key="4">
    <source>
        <dbReference type="SAM" id="MobiDB-lite"/>
    </source>
</evidence>
<keyword evidence="5" id="KW-0472">Membrane</keyword>
<keyword evidence="3" id="KW-0408">Iron</keyword>
<evidence type="ECO:0000256" key="1">
    <source>
        <dbReference type="ARBA" id="ARBA00022617"/>
    </source>
</evidence>
<proteinExistence type="predicted"/>
<dbReference type="SUPFAM" id="SSF46626">
    <property type="entry name" value="Cytochrome c"/>
    <property type="match status" value="1"/>
</dbReference>
<evidence type="ECO:0000256" key="2">
    <source>
        <dbReference type="ARBA" id="ARBA00022723"/>
    </source>
</evidence>
<evidence type="ECO:0000259" key="6">
    <source>
        <dbReference type="PROSITE" id="PS51007"/>
    </source>
</evidence>
<dbReference type="GO" id="GO:0046872">
    <property type="term" value="F:metal ion binding"/>
    <property type="evidence" value="ECO:0007669"/>
    <property type="project" value="UniProtKB-KW"/>
</dbReference>
<feature type="region of interest" description="Disordered" evidence="4">
    <location>
        <begin position="26"/>
        <end position="58"/>
    </location>
</feature>
<dbReference type="InterPro" id="IPR009056">
    <property type="entry name" value="Cyt_c-like_dom"/>
</dbReference>
<dbReference type="InterPro" id="IPR036909">
    <property type="entry name" value="Cyt_c-like_dom_sf"/>
</dbReference>